<keyword evidence="1" id="KW-0812">Transmembrane</keyword>
<reference evidence="2" key="1">
    <citation type="journal article" date="2015" name="Nature">
        <title>Complex archaea that bridge the gap between prokaryotes and eukaryotes.</title>
        <authorList>
            <person name="Spang A."/>
            <person name="Saw J.H."/>
            <person name="Jorgensen S.L."/>
            <person name="Zaremba-Niedzwiedzka K."/>
            <person name="Martijn J."/>
            <person name="Lind A.E."/>
            <person name="van Eijk R."/>
            <person name="Schleper C."/>
            <person name="Guy L."/>
            <person name="Ettema T.J."/>
        </authorList>
    </citation>
    <scope>NUCLEOTIDE SEQUENCE</scope>
</reference>
<dbReference type="EMBL" id="LAZR01048117">
    <property type="protein sequence ID" value="KKK92665.1"/>
    <property type="molecule type" value="Genomic_DNA"/>
</dbReference>
<accession>A0A0F9A3F1</accession>
<sequence length="311" mass="33818">MQLSDAELVAEHWGISLEDAYTLLEAYPVNILLPEKRSWAPKSISGTEMPDFSIGLEAMEDSMRMGRKARITLCTDLMPTEEDLALFYLGMIEHGFHLSEPKARLLIRDGIPVPTTTFTLRKGSPIWPALIAILPGLFVVGLVGWGILKIGDISKALLPIVLTVFGGTIIIVGLLARPAERLATAYIATGKGQKYLPSTVPLQRLQTQEIDDRPALSVASITETTVRLMGTDNGNLISVDITGIKGLPKGTLENVLANAVGRINNPRNIQMPLAAAQKDKVWWLVTTQDGLITELELSGLRSLTDITSEDA</sequence>
<dbReference type="AlphaFoldDB" id="A0A0F9A3F1"/>
<keyword evidence="1" id="KW-0472">Membrane</keyword>
<name>A0A0F9A3F1_9ZZZZ</name>
<organism evidence="2">
    <name type="scientific">marine sediment metagenome</name>
    <dbReference type="NCBI Taxonomy" id="412755"/>
    <lineage>
        <taxon>unclassified sequences</taxon>
        <taxon>metagenomes</taxon>
        <taxon>ecological metagenomes</taxon>
    </lineage>
</organism>
<proteinExistence type="predicted"/>
<protein>
    <submittedName>
        <fullName evidence="2">Uncharacterized protein</fullName>
    </submittedName>
</protein>
<evidence type="ECO:0000256" key="1">
    <source>
        <dbReference type="SAM" id="Phobius"/>
    </source>
</evidence>
<feature type="non-terminal residue" evidence="2">
    <location>
        <position position="311"/>
    </location>
</feature>
<evidence type="ECO:0000313" key="2">
    <source>
        <dbReference type="EMBL" id="KKK92665.1"/>
    </source>
</evidence>
<feature type="transmembrane region" description="Helical" evidence="1">
    <location>
        <begin position="156"/>
        <end position="176"/>
    </location>
</feature>
<gene>
    <name evidence="2" type="ORF">LCGC14_2700650</name>
</gene>
<comment type="caution">
    <text evidence="2">The sequence shown here is derived from an EMBL/GenBank/DDBJ whole genome shotgun (WGS) entry which is preliminary data.</text>
</comment>
<keyword evidence="1" id="KW-1133">Transmembrane helix</keyword>
<feature type="transmembrane region" description="Helical" evidence="1">
    <location>
        <begin position="126"/>
        <end position="150"/>
    </location>
</feature>